<dbReference type="Gene3D" id="3.40.50.1950">
    <property type="entry name" value="Flavin prenyltransferase-like"/>
    <property type="match status" value="1"/>
</dbReference>
<gene>
    <name evidence="3" type="primary">coaC</name>
    <name evidence="3" type="ORF">GU334_08340</name>
    <name evidence="2" type="ORF">GU336_09720</name>
</gene>
<dbReference type="RefSeq" id="WP_061774060.1">
    <property type="nucleotide sequence ID" value="NZ_BAAAXH010000084.1"/>
</dbReference>
<evidence type="ECO:0000313" key="5">
    <source>
        <dbReference type="Proteomes" id="UP000501945"/>
    </source>
</evidence>
<keyword evidence="3" id="KW-0456">Lyase</keyword>
<dbReference type="OrthoDB" id="9802554at2"/>
<feature type="domain" description="Flavoprotein" evidence="1">
    <location>
        <begin position="3"/>
        <end position="175"/>
    </location>
</feature>
<accession>A0A290Q8R2</accession>
<dbReference type="NCBIfam" id="TIGR02113">
    <property type="entry name" value="coaC_strep"/>
    <property type="match status" value="1"/>
</dbReference>
<keyword evidence="4" id="KW-1185">Reference proteome</keyword>
<sequence length="183" mass="19399">MTNITLAITGSISAYKAADITSALGKLGHQVTVLMTDAAQAFITPLTLQVLSKRPVHTDVMAEDKADSVNHIDLAKETEIFLVAPASADTIARLAQGRADDIVSAVALALPQDVKKIIAPAMNTNMYENPLTQRNIQTLLDLGFKSIEPKIALLACGDVGRGALADVTDIVQFVQEICSDSKA</sequence>
<dbReference type="InterPro" id="IPR011847">
    <property type="entry name" value="CoaC_strep"/>
</dbReference>
<dbReference type="InterPro" id="IPR003382">
    <property type="entry name" value="Flavoprotein"/>
</dbReference>
<dbReference type="KEGG" id="lrn:CMV25_02195"/>
<evidence type="ECO:0000313" key="4">
    <source>
        <dbReference type="Proteomes" id="UP000501558"/>
    </source>
</evidence>
<dbReference type="EMBL" id="CP047616">
    <property type="protein sequence ID" value="QIW54389.1"/>
    <property type="molecule type" value="Genomic_DNA"/>
</dbReference>
<dbReference type="AlphaFoldDB" id="A0A290Q8R2"/>
<evidence type="ECO:0000259" key="1">
    <source>
        <dbReference type="Pfam" id="PF02441"/>
    </source>
</evidence>
<dbReference type="GO" id="GO:0010181">
    <property type="term" value="F:FMN binding"/>
    <property type="evidence" value="ECO:0007669"/>
    <property type="project" value="TreeGrafter"/>
</dbReference>
<dbReference type="Pfam" id="PF02441">
    <property type="entry name" value="Flavoprotein"/>
    <property type="match status" value="1"/>
</dbReference>
<dbReference type="GeneID" id="93294684"/>
<dbReference type="PANTHER" id="PTHR14359">
    <property type="entry name" value="HOMO-OLIGOMERIC FLAVIN CONTAINING CYS DECARBOXYLASE FAMILY"/>
    <property type="match status" value="1"/>
</dbReference>
<dbReference type="GO" id="GO:0004633">
    <property type="term" value="F:phosphopantothenoylcysteine decarboxylase activity"/>
    <property type="evidence" value="ECO:0007669"/>
    <property type="project" value="UniProtKB-EC"/>
</dbReference>
<dbReference type="STRING" id="1348633.GCA_001591765_00492"/>
<dbReference type="GO" id="GO:0015937">
    <property type="term" value="P:coenzyme A biosynthetic process"/>
    <property type="evidence" value="ECO:0007669"/>
    <property type="project" value="TreeGrafter"/>
</dbReference>
<dbReference type="EC" id="4.1.1.36" evidence="3"/>
<dbReference type="Proteomes" id="UP000501558">
    <property type="component" value="Chromosome"/>
</dbReference>
<proteinExistence type="predicted"/>
<organism evidence="3 4">
    <name type="scientific">Pseudolactococcus raffinolactis</name>
    <dbReference type="NCBI Taxonomy" id="1366"/>
    <lineage>
        <taxon>Bacteria</taxon>
        <taxon>Bacillati</taxon>
        <taxon>Bacillota</taxon>
        <taxon>Bacilli</taxon>
        <taxon>Lactobacillales</taxon>
        <taxon>Streptococcaceae</taxon>
        <taxon>Pseudolactococcus</taxon>
    </lineage>
</organism>
<dbReference type="Proteomes" id="UP000501945">
    <property type="component" value="Chromosome"/>
</dbReference>
<dbReference type="EMBL" id="CP047628">
    <property type="protein sequence ID" value="QIW58912.1"/>
    <property type="molecule type" value="Genomic_DNA"/>
</dbReference>
<dbReference type="PANTHER" id="PTHR14359:SF6">
    <property type="entry name" value="PHOSPHOPANTOTHENOYLCYSTEINE DECARBOXYLASE"/>
    <property type="match status" value="1"/>
</dbReference>
<evidence type="ECO:0000313" key="3">
    <source>
        <dbReference type="EMBL" id="QIW58912.1"/>
    </source>
</evidence>
<name>A0A290Q8R2_9LACT</name>
<reference evidence="4 5" key="1">
    <citation type="submission" date="2019-12" db="EMBL/GenBank/DDBJ databases">
        <title>Whole genome sequences of Lactococcus raffinolactis strains isolated from sewage.</title>
        <authorList>
            <person name="Ybazeta G."/>
            <person name="Ross M."/>
            <person name="Brabant-Kirwan D."/>
            <person name="Saleh M."/>
            <person name="Dillon J.A."/>
            <person name="Splinter K."/>
            <person name="Nokhbeh R."/>
        </authorList>
    </citation>
    <scope>NUCLEOTIDE SEQUENCE [LARGE SCALE GENOMIC DNA]</scope>
    <source>
        <strain evidence="3 4">Lr_19_14</strain>
        <strain evidence="2 5">Lr_19_5</strain>
    </source>
</reference>
<protein>
    <submittedName>
        <fullName evidence="3">Phosphopantothenoylcysteine decarboxylase</fullName>
        <ecNumber evidence="3">4.1.1.36</ecNumber>
    </submittedName>
</protein>
<evidence type="ECO:0000313" key="2">
    <source>
        <dbReference type="EMBL" id="QIW54389.1"/>
    </source>
</evidence>
<dbReference type="SUPFAM" id="SSF52507">
    <property type="entry name" value="Homo-oligomeric flavin-containing Cys decarboxylases, HFCD"/>
    <property type="match status" value="1"/>
</dbReference>
<dbReference type="InterPro" id="IPR036551">
    <property type="entry name" value="Flavin_trans-like"/>
</dbReference>
<dbReference type="GO" id="GO:0071513">
    <property type="term" value="C:phosphopantothenoylcysteine decarboxylase complex"/>
    <property type="evidence" value="ECO:0007669"/>
    <property type="project" value="TreeGrafter"/>
</dbReference>